<reference evidence="1" key="1">
    <citation type="journal article" date="2022" name="bioRxiv">
        <title>Sequencing and chromosome-scale assembly of the giantPleurodeles waltlgenome.</title>
        <authorList>
            <person name="Brown T."/>
            <person name="Elewa A."/>
            <person name="Iarovenko S."/>
            <person name="Subramanian E."/>
            <person name="Araus A.J."/>
            <person name="Petzold A."/>
            <person name="Susuki M."/>
            <person name="Suzuki K.-i.T."/>
            <person name="Hayashi T."/>
            <person name="Toyoda A."/>
            <person name="Oliveira C."/>
            <person name="Osipova E."/>
            <person name="Leigh N.D."/>
            <person name="Simon A."/>
            <person name="Yun M.H."/>
        </authorList>
    </citation>
    <scope>NUCLEOTIDE SEQUENCE</scope>
    <source>
        <strain evidence="1">20211129_DDA</strain>
        <tissue evidence="1">Liver</tissue>
    </source>
</reference>
<keyword evidence="2" id="KW-1185">Reference proteome</keyword>
<accession>A0AAV7UKP6</accession>
<comment type="caution">
    <text evidence="1">The sequence shown here is derived from an EMBL/GenBank/DDBJ whole genome shotgun (WGS) entry which is preliminary data.</text>
</comment>
<protein>
    <submittedName>
        <fullName evidence="1">Uncharacterized protein</fullName>
    </submittedName>
</protein>
<dbReference type="AlphaFoldDB" id="A0AAV7UKP6"/>
<feature type="non-terminal residue" evidence="1">
    <location>
        <position position="72"/>
    </location>
</feature>
<proteinExistence type="predicted"/>
<name>A0AAV7UKP6_PLEWA</name>
<sequence>ASVTMVTDKLVSPGQYRLDRHIQSQTLTIRLMSMAMVTLEWGGVTGLKQVVVSSAIPVECLLGNDLESSAWA</sequence>
<evidence type="ECO:0000313" key="2">
    <source>
        <dbReference type="Proteomes" id="UP001066276"/>
    </source>
</evidence>
<organism evidence="1 2">
    <name type="scientific">Pleurodeles waltl</name>
    <name type="common">Iberian ribbed newt</name>
    <dbReference type="NCBI Taxonomy" id="8319"/>
    <lineage>
        <taxon>Eukaryota</taxon>
        <taxon>Metazoa</taxon>
        <taxon>Chordata</taxon>
        <taxon>Craniata</taxon>
        <taxon>Vertebrata</taxon>
        <taxon>Euteleostomi</taxon>
        <taxon>Amphibia</taxon>
        <taxon>Batrachia</taxon>
        <taxon>Caudata</taxon>
        <taxon>Salamandroidea</taxon>
        <taxon>Salamandridae</taxon>
        <taxon>Pleurodelinae</taxon>
        <taxon>Pleurodeles</taxon>
    </lineage>
</organism>
<gene>
    <name evidence="1" type="ORF">NDU88_005855</name>
</gene>
<feature type="non-terminal residue" evidence="1">
    <location>
        <position position="1"/>
    </location>
</feature>
<dbReference type="Proteomes" id="UP001066276">
    <property type="component" value="Chromosome 3_1"/>
</dbReference>
<evidence type="ECO:0000313" key="1">
    <source>
        <dbReference type="EMBL" id="KAJ1189104.1"/>
    </source>
</evidence>
<dbReference type="EMBL" id="JANPWB010000005">
    <property type="protein sequence ID" value="KAJ1189104.1"/>
    <property type="molecule type" value="Genomic_DNA"/>
</dbReference>